<protein>
    <submittedName>
        <fullName evidence="1">Uncharacterized protein</fullName>
    </submittedName>
</protein>
<organism evidence="1 2">
    <name type="scientific">Xylaria curta</name>
    <dbReference type="NCBI Taxonomy" id="42375"/>
    <lineage>
        <taxon>Eukaryota</taxon>
        <taxon>Fungi</taxon>
        <taxon>Dikarya</taxon>
        <taxon>Ascomycota</taxon>
        <taxon>Pezizomycotina</taxon>
        <taxon>Sordariomycetes</taxon>
        <taxon>Xylariomycetidae</taxon>
        <taxon>Xylariales</taxon>
        <taxon>Xylariaceae</taxon>
        <taxon>Xylaria</taxon>
    </lineage>
</organism>
<accession>A0ACC1PR90</accession>
<reference evidence="1" key="1">
    <citation type="submission" date="2022-10" db="EMBL/GenBank/DDBJ databases">
        <title>Genome Sequence of Xylaria curta.</title>
        <authorList>
            <person name="Buettner E."/>
        </authorList>
    </citation>
    <scope>NUCLEOTIDE SEQUENCE</scope>
    <source>
        <strain evidence="1">Babe10</strain>
    </source>
</reference>
<keyword evidence="2" id="KW-1185">Reference proteome</keyword>
<sequence>MRSSARLSSRAIGKLDTATQSSQQPLEDQEDFEDSDDTGDPHNPEDSVDIASLDRSSHNTLRLDLQPITNGHQAFKDLLSKRQSEIISMANSGGFQLRVATMCSGTEAPVFALKLIKEISQLLTDGRTFLQYDHKFSVEIEPFKQAYISRNAPGSIVFRDVVDFADPQATDAPTILGDHCKIPQHIDLLVAGTSCVDFSTLNSGKRNSMQLASTGSSLVKEWKNSKGDRENKKPEHSLRPGFYDEFREWLNSITPAEIQTAAKVIGESSYTFLSTVCYVNRHRPKMVVFENVTGAPWGIMSGLFLRAAGYEAIHTLVDTKEYYIPQTRTRGYVVAIDCHVFGNSARQILDEWKILMNSLKRAPSAPVRDWLLSPHDPLTVRARQDESEKAVSHGLNTGRDSQWDRSRMRHTRVRRLFNLGDGRPLTAWGLGGIERPYDRIDKLVIKGQNNRSQDFIDIISLRCLRAGANLATNLAKVSANHAGPVHYDIKFKCQTFDLSQNIDRGQISRNFGITGCLTPRGLNLITCECRFITGYEALLLQGLPLRDLHLSRESQDELRDLAGNAMSVTVIGAALFSLLFAIHQHAKNVEPRPLNAITTEEQVAAPYQPLYRPSFMEATPEETWSIAPEPLCNAQGIIDLSERCRRYCYCNGGAKYSTEELVRCQVCGIIRCTSCAGNPKHHFGPPMSVQNPITNDTAPREMMTHFPTALTNIIGKAIDHIPFRPDFQDPAVQSPILRSLQSAVFYYTRVLISETVTVCYCAKDDDCSFDLHAVISDKWVTWYLSLDPWSRCGQLLSERLRMSAAQILRPFGRARIHQQASEFLPRQDAWHFWMFNEISFDVDIRKPHPNSVEIHGIPFADLPVATHADLRSIEGTYYHHPECDTAEDSLHTHTQDPKRYLFKDPTRTGPPQEDCYIVSDECRFLEKHEFRDFCIKFMPDWTPQVTGTRAIASIKGYWLAAVANPTQSQAIHQNNLISYMKKVGSRSIPHYSELHLNDTNHNVRTLASVRLDANALTDTYMFLSKYGRVGPENWAVVSSSDYSALFDLLAPVNVNLENIECEIQLTGTKSCKTCSPTLPDVHWMEKIVDGAKKSGIREPYRLSSEMRMYHERLRKCDEPLQVAVNIKDAKDRKGWKELTASYEVNVDLLMHRALDHLPLPKDDPEKRLHVRTSVAIDKGSWNIPNLKFEPFRKSLLRLSRESSQETINLSNLFIDGHVLTEQQKVSLYWMMNRELAPLPFSEREIEECRFDALNLRILAVAERDIPRRGGILADDVGYGKTIIVLGLLVAQQYFDQNQSLQERSDNEKDTLALAASLVIVPKHLVDQWCKEIRKFSGWTGAEVSVVKSSRDLQGILKMKEYDSRNSLPPPKRARSVKGSTMVLEDLKAAKIILVSTAVFDDNYYTWLGKYAGSLAHPHAIPRTSSTKDTANPNTLGAFDNWYEDATEHARKHLCGFNLDVFNLGQLETIERRQEAVQDSWRRAVADHYENSTRLGFQTSRKDRTGKTVKGKKEDATVQKEYSDIGRANRLTKEDLQGNPLHPLEAFSFSRIILDEFSYENYSVALFFKKAKARAKWILSATPPTSNVKAVCDIGKLLNIHVARPVKLRPGLPRITEGPIVLRQSPTEKQLSYGKMYTDKSVYERVEQAHKFLRHFASANPFDEEGLGKIEVSEHAYCSYMTRRQLAKYLDIQQDLRNSDLEVSNLLKRHKIDSAIMTEFPLEEGRLRAGLALAYAASVDCTDDDDDDGDGDIAGLLLSRRQNLETAQKELKYIADVAIWLVIRRFQEEVEKKNDSATLCVDDLAYDFGTILEGQSDVCGGVEALKAITDALFDKGRFARCSKWLASVDPATRNSENFFQSLFTLLGEQTTTSVWATYFRLSADRVDGLTRSEVYDFVRELSGRDPGLLPEGPARQRLRELVADKQILADPQSDQTQNHRQNASKRKARDVLGSNKSEAKYPRFNVRKRIRGGNYSETESELTDIMLKWTDAKNEVIDRARQVTTALNLFCEDAARECSACGQSCDDLRFLPECGHFICPSHLGLKSCGMIKSEKYPNGSGCPAFIHQRSIPASQISLCTMETMPQPVYLGDGKGPPRVHCKSQNIVHTINEIVSCGERVLVFYQFEKQKREIRDLLNYYDDLHDIQSGARAKPSDDNRIRILKLNSEEAAGSNFQDANHVIFISTPVFGKQEDFEKYVKQAKGRAIRYGQLKQVKIYYFVTANSFEVDLLQLRKKSELRLVKEGVAKFIPMNKGAHRGPDSGGDVDMGNAPDESS</sequence>
<dbReference type="EMBL" id="JAPDGR010000037">
    <property type="protein sequence ID" value="KAJ2998058.1"/>
    <property type="molecule type" value="Genomic_DNA"/>
</dbReference>
<comment type="caution">
    <text evidence="1">The sequence shown here is derived from an EMBL/GenBank/DDBJ whole genome shotgun (WGS) entry which is preliminary data.</text>
</comment>
<evidence type="ECO:0000313" key="1">
    <source>
        <dbReference type="EMBL" id="KAJ2998058.1"/>
    </source>
</evidence>
<proteinExistence type="predicted"/>
<gene>
    <name evidence="1" type="ORF">NUW58_g439</name>
</gene>
<evidence type="ECO:0000313" key="2">
    <source>
        <dbReference type="Proteomes" id="UP001143856"/>
    </source>
</evidence>
<name>A0ACC1PR90_9PEZI</name>
<dbReference type="Proteomes" id="UP001143856">
    <property type="component" value="Unassembled WGS sequence"/>
</dbReference>